<evidence type="ECO:0000313" key="1">
    <source>
        <dbReference type="EMBL" id="CAJ0569515.1"/>
    </source>
</evidence>
<dbReference type="Proteomes" id="UP001177023">
    <property type="component" value="Unassembled WGS sequence"/>
</dbReference>
<evidence type="ECO:0000313" key="3">
    <source>
        <dbReference type="Proteomes" id="UP001177023"/>
    </source>
</evidence>
<keyword evidence="3" id="KW-1185">Reference proteome</keyword>
<protein>
    <submittedName>
        <fullName evidence="2">Uncharacterized protein</fullName>
    </submittedName>
</protein>
<accession>A0AA36G0C9</accession>
<dbReference type="EMBL" id="CATQJA010002634">
    <property type="protein sequence ID" value="CAJ0574892.1"/>
    <property type="molecule type" value="Genomic_DNA"/>
</dbReference>
<gene>
    <name evidence="2" type="ORF">MSPICULIGERA_LOCUS13215</name>
    <name evidence="1" type="ORF">MSPICULIGERA_LOCUS7992</name>
</gene>
<dbReference type="AlphaFoldDB" id="A0AA36G0C9"/>
<comment type="caution">
    <text evidence="2">The sequence shown here is derived from an EMBL/GenBank/DDBJ whole genome shotgun (WGS) entry which is preliminary data.</text>
</comment>
<name>A0AA36G0C9_9BILA</name>
<proteinExistence type="predicted"/>
<sequence>MDFLRLPVEVQNQILQTMMLLGERRDETAVRTVFKFARASKACWRLVEKMPGKRWNKTLLHDHGGTYLYWGERRAPLQLSTCRLLFGDSTVNRLLLFKAGMLPTVRADSILIEYPVDDMLQVLKQHKPRDASYSVAEIWDLPPNANLIQFMNDELKDSQLVLRRLTAPLGNYLKLKHTWIDVRVDDRIDGEENLEAAQNQLIEEWLDGERECGQFCLQTVMEHRGSTYIVTGYESEDDAPPLHDDEKGVTREDGLFIRITYLRPY</sequence>
<dbReference type="EMBL" id="CATQJA010002043">
    <property type="protein sequence ID" value="CAJ0569515.1"/>
    <property type="molecule type" value="Genomic_DNA"/>
</dbReference>
<organism evidence="2 3">
    <name type="scientific">Mesorhabditis spiculigera</name>
    <dbReference type="NCBI Taxonomy" id="96644"/>
    <lineage>
        <taxon>Eukaryota</taxon>
        <taxon>Metazoa</taxon>
        <taxon>Ecdysozoa</taxon>
        <taxon>Nematoda</taxon>
        <taxon>Chromadorea</taxon>
        <taxon>Rhabditida</taxon>
        <taxon>Rhabditina</taxon>
        <taxon>Rhabditomorpha</taxon>
        <taxon>Rhabditoidea</taxon>
        <taxon>Rhabditidae</taxon>
        <taxon>Mesorhabditinae</taxon>
        <taxon>Mesorhabditis</taxon>
    </lineage>
</organism>
<reference evidence="2" key="1">
    <citation type="submission" date="2023-06" db="EMBL/GenBank/DDBJ databases">
        <authorList>
            <person name="Delattre M."/>
        </authorList>
    </citation>
    <scope>NUCLEOTIDE SEQUENCE</scope>
    <source>
        <strain evidence="2">AF72</strain>
    </source>
</reference>
<evidence type="ECO:0000313" key="2">
    <source>
        <dbReference type="EMBL" id="CAJ0574892.1"/>
    </source>
</evidence>
<feature type="non-terminal residue" evidence="2">
    <location>
        <position position="1"/>
    </location>
</feature>